<dbReference type="Pfam" id="PF14367">
    <property type="entry name" value="DUF4411"/>
    <property type="match status" value="1"/>
</dbReference>
<dbReference type="InterPro" id="IPR016541">
    <property type="entry name" value="UCP008505"/>
</dbReference>
<dbReference type="RefSeq" id="WP_106380945.1">
    <property type="nucleotide sequence ID" value="NZ_NIGF01000018.1"/>
</dbReference>
<keyword evidence="2" id="KW-1185">Reference proteome</keyword>
<evidence type="ECO:0000313" key="1">
    <source>
        <dbReference type="EMBL" id="PQV62954.1"/>
    </source>
</evidence>
<reference evidence="1 2" key="1">
    <citation type="journal article" date="2018" name="Syst. Appl. Microbiol.">
        <title>Abditibacterium utsteinense sp. nov., the first cultivated member of candidate phylum FBP, isolated from ice-free Antarctic soil samples.</title>
        <authorList>
            <person name="Tahon G."/>
            <person name="Tytgat B."/>
            <person name="Lebbe L."/>
            <person name="Carlier A."/>
            <person name="Willems A."/>
        </authorList>
    </citation>
    <scope>NUCLEOTIDE SEQUENCE [LARGE SCALE GENOMIC DNA]</scope>
    <source>
        <strain evidence="1 2">LMG 29911</strain>
    </source>
</reference>
<sequence length="169" mass="18934">MALLFDADALITPNNSWYPIEFCPAFWDLLLRSNVNGDALSIESIYTEVSSGDDQVAEWAKANQHFFRLLDQETHETAKAVAQYVHRLQPPILEPAKTEFMRGADHLLIAYAIVHGHTVVTCENLVAKDCKTVKIPNVCRHSGVPSIHPMKVLSELRGCFNLSLEDEDS</sequence>
<proteinExistence type="predicted"/>
<comment type="caution">
    <text evidence="1">The sequence shown here is derived from an EMBL/GenBank/DDBJ whole genome shotgun (WGS) entry which is preliminary data.</text>
</comment>
<dbReference type="Proteomes" id="UP000237684">
    <property type="component" value="Unassembled WGS sequence"/>
</dbReference>
<evidence type="ECO:0008006" key="3">
    <source>
        <dbReference type="Google" id="ProtNLM"/>
    </source>
</evidence>
<dbReference type="InParanoid" id="A0A2S8SQ85"/>
<organism evidence="1 2">
    <name type="scientific">Abditibacterium utsteinense</name>
    <dbReference type="NCBI Taxonomy" id="1960156"/>
    <lineage>
        <taxon>Bacteria</taxon>
        <taxon>Pseudomonadati</taxon>
        <taxon>Abditibacteriota</taxon>
        <taxon>Abditibacteriia</taxon>
        <taxon>Abditibacteriales</taxon>
        <taxon>Abditibacteriaceae</taxon>
        <taxon>Abditibacterium</taxon>
    </lineage>
</organism>
<dbReference type="OrthoDB" id="3231195at2"/>
<dbReference type="AlphaFoldDB" id="A0A2S8SQ85"/>
<gene>
    <name evidence="1" type="ORF">B1R32_11852</name>
</gene>
<protein>
    <recommendedName>
        <fullName evidence="3">DUF4411 family protein</fullName>
    </recommendedName>
</protein>
<dbReference type="EMBL" id="NIGF01000018">
    <property type="protein sequence ID" value="PQV62954.1"/>
    <property type="molecule type" value="Genomic_DNA"/>
</dbReference>
<accession>A0A2S8SQ85</accession>
<name>A0A2S8SQ85_9BACT</name>
<evidence type="ECO:0000313" key="2">
    <source>
        <dbReference type="Proteomes" id="UP000237684"/>
    </source>
</evidence>